<feature type="transmembrane region" description="Helical" evidence="6">
    <location>
        <begin position="410"/>
        <end position="427"/>
    </location>
</feature>
<keyword evidence="4 6" id="KW-1133">Transmembrane helix</keyword>
<evidence type="ECO:0000256" key="6">
    <source>
        <dbReference type="RuleBase" id="RU368066"/>
    </source>
</evidence>
<feature type="compositionally biased region" description="Polar residues" evidence="7">
    <location>
        <begin position="143"/>
        <end position="153"/>
    </location>
</feature>
<reference evidence="8" key="1">
    <citation type="submission" date="2014-08" db="EMBL/GenBank/DDBJ databases">
        <authorList>
            <person name="Sharma Rahul"/>
            <person name="Thines Marco"/>
        </authorList>
    </citation>
    <scope>NUCLEOTIDE SEQUENCE</scope>
</reference>
<keyword evidence="3 6" id="KW-0812">Transmembrane</keyword>
<evidence type="ECO:0000256" key="5">
    <source>
        <dbReference type="ARBA" id="ARBA00023136"/>
    </source>
</evidence>
<organism evidence="8">
    <name type="scientific">Phaffia rhodozyma</name>
    <name type="common">Yeast</name>
    <name type="synonym">Xanthophyllomyces dendrorhous</name>
    <dbReference type="NCBI Taxonomy" id="264483"/>
    <lineage>
        <taxon>Eukaryota</taxon>
        <taxon>Fungi</taxon>
        <taxon>Dikarya</taxon>
        <taxon>Basidiomycota</taxon>
        <taxon>Agaricomycotina</taxon>
        <taxon>Tremellomycetes</taxon>
        <taxon>Cystofilobasidiales</taxon>
        <taxon>Mrakiaceae</taxon>
        <taxon>Phaffia</taxon>
    </lineage>
</organism>
<feature type="compositionally biased region" description="Basic and acidic residues" evidence="7">
    <location>
        <begin position="90"/>
        <end position="108"/>
    </location>
</feature>
<dbReference type="PANTHER" id="PTHR12385:SF88">
    <property type="entry name" value="CHOLINE TRANSPORTER-LIKE PROTEIN CTL1"/>
    <property type="match status" value="1"/>
</dbReference>
<evidence type="ECO:0000256" key="4">
    <source>
        <dbReference type="ARBA" id="ARBA00022989"/>
    </source>
</evidence>
<evidence type="ECO:0000256" key="7">
    <source>
        <dbReference type="SAM" id="MobiDB-lite"/>
    </source>
</evidence>
<dbReference type="GO" id="GO:0022857">
    <property type="term" value="F:transmembrane transporter activity"/>
    <property type="evidence" value="ECO:0007669"/>
    <property type="project" value="UniProtKB-UniRule"/>
</dbReference>
<feature type="transmembrane region" description="Helical" evidence="6">
    <location>
        <begin position="338"/>
        <end position="362"/>
    </location>
</feature>
<dbReference type="AlphaFoldDB" id="A0A0F7SSP5"/>
<keyword evidence="5 6" id="KW-0472">Membrane</keyword>
<dbReference type="InterPro" id="IPR007603">
    <property type="entry name" value="Choline_transptr-like"/>
</dbReference>
<comment type="subcellular location">
    <subcellularLocation>
        <location evidence="6">Cell membrane</location>
        <topology evidence="6">Multi-pass membrane protein</topology>
    </subcellularLocation>
    <subcellularLocation>
        <location evidence="1">Membrane</location>
        <topology evidence="1">Multi-pass membrane protein</topology>
    </subcellularLocation>
</comment>
<feature type="transmembrane region" description="Helical" evidence="6">
    <location>
        <begin position="453"/>
        <end position="480"/>
    </location>
</feature>
<dbReference type="GO" id="GO:0005886">
    <property type="term" value="C:plasma membrane"/>
    <property type="evidence" value="ECO:0007669"/>
    <property type="project" value="UniProtKB-SubCell"/>
</dbReference>
<evidence type="ECO:0000256" key="2">
    <source>
        <dbReference type="ARBA" id="ARBA00007168"/>
    </source>
</evidence>
<feature type="compositionally biased region" description="Low complexity" evidence="7">
    <location>
        <begin position="53"/>
        <end position="64"/>
    </location>
</feature>
<dbReference type="PANTHER" id="PTHR12385">
    <property type="entry name" value="CHOLINE TRANSPORTER-LIKE (SLC FAMILY 44)"/>
    <property type="match status" value="1"/>
</dbReference>
<evidence type="ECO:0000256" key="1">
    <source>
        <dbReference type="ARBA" id="ARBA00004141"/>
    </source>
</evidence>
<feature type="compositionally biased region" description="Basic and acidic residues" evidence="7">
    <location>
        <begin position="126"/>
        <end position="139"/>
    </location>
</feature>
<feature type="transmembrane region" description="Helical" evidence="6">
    <location>
        <begin position="710"/>
        <end position="727"/>
    </location>
</feature>
<proteinExistence type="inferred from homology"/>
<feature type="compositionally biased region" description="Low complexity" evidence="7">
    <location>
        <begin position="189"/>
        <end position="210"/>
    </location>
</feature>
<feature type="transmembrane region" description="Helical" evidence="6">
    <location>
        <begin position="369"/>
        <end position="390"/>
    </location>
</feature>
<name>A0A0F7SSP5_PHARH</name>
<dbReference type="Pfam" id="PF04515">
    <property type="entry name" value="Choline_transpo"/>
    <property type="match status" value="1"/>
</dbReference>
<comment type="similarity">
    <text evidence="2 6">Belongs to the CTL (choline transporter-like) family.</text>
</comment>
<feature type="transmembrane region" description="Helical" evidence="6">
    <location>
        <begin position="500"/>
        <end position="518"/>
    </location>
</feature>
<feature type="region of interest" description="Disordered" evidence="7">
    <location>
        <begin position="17"/>
        <end position="238"/>
    </location>
</feature>
<evidence type="ECO:0000256" key="3">
    <source>
        <dbReference type="ARBA" id="ARBA00022692"/>
    </source>
</evidence>
<comment type="function">
    <text evidence="6">Probably involved in transport through the plasma membrane.</text>
</comment>
<protein>
    <recommendedName>
        <fullName evidence="6">Protein PNS1</fullName>
    </recommendedName>
</protein>
<evidence type="ECO:0000313" key="8">
    <source>
        <dbReference type="EMBL" id="CED84491.1"/>
    </source>
</evidence>
<dbReference type="EMBL" id="LN483166">
    <property type="protein sequence ID" value="CED84491.1"/>
    <property type="molecule type" value="Genomic_DNA"/>
</dbReference>
<feature type="compositionally biased region" description="Acidic residues" evidence="7">
    <location>
        <begin position="114"/>
        <end position="125"/>
    </location>
</feature>
<feature type="transmembrane region" description="Helical" evidence="6">
    <location>
        <begin position="289"/>
        <end position="312"/>
    </location>
</feature>
<sequence>MAPALSLSAYASNFLKNPINTTGPYDKDVDEADADPLFYSTHRPTPLSRTKPLQTLASSSTLSLPHVFNSTDSFAGPDEGSAGEPSRVIFDSRFEEGERSGRDMDHSRGGYNDTNDDDDDDDDGGEYLHRVEREEREQRGLLAQSSKSSLSVNQPLPPPPPPPPQLPTAGPSRKGWLAHQSHHPHNRSRSSSTSSSTSSTISSSTTSSLSDPPIPSEYLDESRNSIHGLPPPRGIVLPRSEEVRGSEVLRERLLPSGDGIRRVERLMALGSEGRGFWEGRGDWRKFRDYPFLALYLLSVTALFVFLPFTLFFRPSTPSPTNPPAVPLPSPLSTPFRTLLHTLPLLSLLLFVSTMIPPLILLAMRRGVRVVLVAVAVGVPLGLAGVGWWAFVGSFEAGEERGWWGGTGLRILSIIPLLFSGLASRLLWTRRAKLSRTVSVVELASDVLLKHPPLLALTPALLVAFTVISIPFITVLLRLFLLGYFEYPAEGTYTYHLQPKADWLIILVIGLWVWTWGVFRGIGRVTISGVVGEWYFHRNDPIALTSQRELDPFGLGFEIETTKIAFQRATGPSLGTICLSALAMTTVRAIRYLAYRTKKFTSPTYLSSLPSFLHPLNILCMPCEILTAWLDQLNSFVLVYVGVTGEGFVTSAKGVAALVGRRSRTGGRKVLDYTLISLLLNLASVSISAFTAAIGYLFALHALNAPGHAPLAGLLCGGAVFLAVRFSLDGLMNASDALFICHAVDAEHGGTHCPEAGEAFGGSKPRRGAEAA</sequence>
<feature type="transmembrane region" description="Helical" evidence="6">
    <location>
        <begin position="669"/>
        <end position="698"/>
    </location>
</feature>
<accession>A0A0F7SSP5</accession>
<feature type="compositionally biased region" description="Pro residues" evidence="7">
    <location>
        <begin position="155"/>
        <end position="166"/>
    </location>
</feature>